<comment type="caution">
    <text evidence="2">The sequence shown here is derived from an EMBL/GenBank/DDBJ whole genome shotgun (WGS) entry which is preliminary data.</text>
</comment>
<sequence>MFVISWFYFGSCLSSMLQPSNHAAPKNIPEQKDKRDEGEDKKSTIQEAINILTPIITNLVSEPTLKHKKLCKPIADQKKLYFTLYEESIRCGVGNDNIEKIHSTSSYTY</sequence>
<protein>
    <submittedName>
        <fullName evidence="2">Uncharacterized protein</fullName>
    </submittedName>
</protein>
<proteinExistence type="predicted"/>
<reference evidence="2" key="1">
    <citation type="submission" date="2019-10" db="EMBL/GenBank/DDBJ databases">
        <title>Conservation and host-specific expression of non-tandemly repeated heterogenous ribosome RNA gene in arbuscular mycorrhizal fungi.</title>
        <authorList>
            <person name="Maeda T."/>
            <person name="Kobayashi Y."/>
            <person name="Nakagawa T."/>
            <person name="Ezawa T."/>
            <person name="Yamaguchi K."/>
            <person name="Bino T."/>
            <person name="Nishimoto Y."/>
            <person name="Shigenobu S."/>
            <person name="Kawaguchi M."/>
        </authorList>
    </citation>
    <scope>NUCLEOTIDE SEQUENCE</scope>
    <source>
        <strain evidence="2">HR1</strain>
    </source>
</reference>
<dbReference type="Proteomes" id="UP000615446">
    <property type="component" value="Unassembled WGS sequence"/>
</dbReference>
<organism evidence="2 3">
    <name type="scientific">Rhizophagus clarus</name>
    <dbReference type="NCBI Taxonomy" id="94130"/>
    <lineage>
        <taxon>Eukaryota</taxon>
        <taxon>Fungi</taxon>
        <taxon>Fungi incertae sedis</taxon>
        <taxon>Mucoromycota</taxon>
        <taxon>Glomeromycotina</taxon>
        <taxon>Glomeromycetes</taxon>
        <taxon>Glomerales</taxon>
        <taxon>Glomeraceae</taxon>
        <taxon>Rhizophagus</taxon>
    </lineage>
</organism>
<evidence type="ECO:0000313" key="3">
    <source>
        <dbReference type="Proteomes" id="UP000615446"/>
    </source>
</evidence>
<evidence type="ECO:0000313" key="2">
    <source>
        <dbReference type="EMBL" id="GES99732.1"/>
    </source>
</evidence>
<dbReference type="AlphaFoldDB" id="A0A8H3M2X2"/>
<gene>
    <name evidence="2" type="ORF">RCL2_002621500</name>
</gene>
<accession>A0A8H3M2X2</accession>
<dbReference type="EMBL" id="BLAL01000285">
    <property type="protein sequence ID" value="GES99732.1"/>
    <property type="molecule type" value="Genomic_DNA"/>
</dbReference>
<feature type="region of interest" description="Disordered" evidence="1">
    <location>
        <begin position="19"/>
        <end position="42"/>
    </location>
</feature>
<name>A0A8H3M2X2_9GLOM</name>
<feature type="compositionally biased region" description="Basic and acidic residues" evidence="1">
    <location>
        <begin position="29"/>
        <end position="42"/>
    </location>
</feature>
<evidence type="ECO:0000256" key="1">
    <source>
        <dbReference type="SAM" id="MobiDB-lite"/>
    </source>
</evidence>